<dbReference type="PROSITE" id="PS51775">
    <property type="entry name" value="GTD_BINDING"/>
    <property type="match status" value="1"/>
</dbReference>
<dbReference type="EMBL" id="RWGY01000011">
    <property type="protein sequence ID" value="TVU30592.1"/>
    <property type="molecule type" value="Genomic_DNA"/>
</dbReference>
<dbReference type="Pfam" id="PF04576">
    <property type="entry name" value="Zein-binding"/>
    <property type="match status" value="1"/>
</dbReference>
<dbReference type="GO" id="GO:0016020">
    <property type="term" value="C:membrane"/>
    <property type="evidence" value="ECO:0007669"/>
    <property type="project" value="UniProtKB-SubCell"/>
</dbReference>
<evidence type="ECO:0000256" key="3">
    <source>
        <dbReference type="ARBA" id="ARBA00022989"/>
    </source>
</evidence>
<evidence type="ECO:0000256" key="5">
    <source>
        <dbReference type="SAM" id="Coils"/>
    </source>
</evidence>
<name>A0A5J9V302_9POAL</name>
<comment type="subcellular location">
    <subcellularLocation>
        <location evidence="1">Membrane</location>
    </subcellularLocation>
</comment>
<accession>A0A5J9V302</accession>
<evidence type="ECO:0000259" key="6">
    <source>
        <dbReference type="PROSITE" id="PS51775"/>
    </source>
</evidence>
<organism evidence="7 8">
    <name type="scientific">Eragrostis curvula</name>
    <name type="common">weeping love grass</name>
    <dbReference type="NCBI Taxonomy" id="38414"/>
    <lineage>
        <taxon>Eukaryota</taxon>
        <taxon>Viridiplantae</taxon>
        <taxon>Streptophyta</taxon>
        <taxon>Embryophyta</taxon>
        <taxon>Tracheophyta</taxon>
        <taxon>Spermatophyta</taxon>
        <taxon>Magnoliopsida</taxon>
        <taxon>Liliopsida</taxon>
        <taxon>Poales</taxon>
        <taxon>Poaceae</taxon>
        <taxon>PACMAD clade</taxon>
        <taxon>Chloridoideae</taxon>
        <taxon>Eragrostideae</taxon>
        <taxon>Eragrostidinae</taxon>
        <taxon>Eragrostis</taxon>
    </lineage>
</organism>
<dbReference type="GO" id="GO:0080115">
    <property type="term" value="F:myosin XI tail binding"/>
    <property type="evidence" value="ECO:0007669"/>
    <property type="project" value="UniProtKB-ARBA"/>
</dbReference>
<gene>
    <name evidence="7" type="ORF">EJB05_22222</name>
</gene>
<keyword evidence="3" id="KW-1133">Transmembrane helix</keyword>
<protein>
    <recommendedName>
        <fullName evidence="6">GTD-binding domain-containing protein</fullName>
    </recommendedName>
</protein>
<feature type="coiled-coil region" evidence="5">
    <location>
        <begin position="33"/>
        <end position="67"/>
    </location>
</feature>
<evidence type="ECO:0000256" key="1">
    <source>
        <dbReference type="ARBA" id="ARBA00004370"/>
    </source>
</evidence>
<keyword evidence="4" id="KW-0472">Membrane</keyword>
<proteinExistence type="predicted"/>
<dbReference type="AlphaFoldDB" id="A0A5J9V302"/>
<keyword evidence="8" id="KW-1185">Reference proteome</keyword>
<dbReference type="Gramene" id="TVU30592">
    <property type="protein sequence ID" value="TVU30592"/>
    <property type="gene ID" value="EJB05_22222"/>
</dbReference>
<dbReference type="Proteomes" id="UP000324897">
    <property type="component" value="Chromosome 1"/>
</dbReference>
<dbReference type="PANTHER" id="PTHR31422:SF21">
    <property type="entry name" value="OS07G0162200 PROTEIN"/>
    <property type="match status" value="1"/>
</dbReference>
<keyword evidence="2" id="KW-0812">Transmembrane</keyword>
<evidence type="ECO:0000313" key="8">
    <source>
        <dbReference type="Proteomes" id="UP000324897"/>
    </source>
</evidence>
<evidence type="ECO:0000256" key="2">
    <source>
        <dbReference type="ARBA" id="ARBA00022692"/>
    </source>
</evidence>
<dbReference type="OrthoDB" id="721717at2759"/>
<comment type="caution">
    <text evidence="7">The sequence shown here is derived from an EMBL/GenBank/DDBJ whole genome shotgun (WGS) entry which is preliminary data.</text>
</comment>
<sequence length="303" mass="33274">MDPAASAPRLRMVRRRSFAGDGGVHVEGELELVLGRRRRVQELEEAVARLQAEKEAAESGAASLRAELELEQFASETATSEMMLMIGRLQREKAAAMIEAREFRRIAGGVCELQDQFAAVCALAASYQALLRAHGIDPESEHQEESVVVNKSPPPAAEDLFEDKYAVDVRCAAVPEGSVADAPGALCARVEALEADSAAVRREVEALRLTRDGAAEKQQRFSPFSGLGIFKWFFSPISWGMKSSVSAARKLPSIFASPTTYFLLALLPLLERSKGTLQIQSKTRCQPVHSQEPQNFTLCYFFQ</sequence>
<reference evidence="7 8" key="1">
    <citation type="journal article" date="2019" name="Sci. Rep.">
        <title>A high-quality genome of Eragrostis curvula grass provides insights into Poaceae evolution and supports new strategies to enhance forage quality.</title>
        <authorList>
            <person name="Carballo J."/>
            <person name="Santos B.A.C.M."/>
            <person name="Zappacosta D."/>
            <person name="Garbus I."/>
            <person name="Selva J.P."/>
            <person name="Gallo C.A."/>
            <person name="Diaz A."/>
            <person name="Albertini E."/>
            <person name="Caccamo M."/>
            <person name="Echenique V."/>
        </authorList>
    </citation>
    <scope>NUCLEOTIDE SEQUENCE [LARGE SCALE GENOMIC DNA]</scope>
    <source>
        <strain evidence="8">cv. Victoria</strain>
        <tissue evidence="7">Leaf</tissue>
    </source>
</reference>
<feature type="domain" description="GTD-binding" evidence="6">
    <location>
        <begin position="45"/>
        <end position="135"/>
    </location>
</feature>
<keyword evidence="5" id="KW-0175">Coiled coil</keyword>
<evidence type="ECO:0000313" key="7">
    <source>
        <dbReference type="EMBL" id="TVU30592.1"/>
    </source>
</evidence>
<dbReference type="PANTHER" id="PTHR31422">
    <property type="entry name" value="BNAANNG28530D PROTEIN"/>
    <property type="match status" value="1"/>
</dbReference>
<evidence type="ECO:0000256" key="4">
    <source>
        <dbReference type="ARBA" id="ARBA00023136"/>
    </source>
</evidence>
<dbReference type="InterPro" id="IPR007656">
    <property type="entry name" value="GTD-bd"/>
</dbReference>
<feature type="non-terminal residue" evidence="7">
    <location>
        <position position="1"/>
    </location>
</feature>